<reference evidence="1 2" key="1">
    <citation type="submission" date="2016-06" db="EMBL/GenBank/DDBJ databases">
        <title>Genome sequence of endosymbiont of Candidatus Endolucinida thiodiazotropha.</title>
        <authorList>
            <person name="Poehlein A."/>
            <person name="Koenig S."/>
            <person name="Heiden S.E."/>
            <person name="Thuermer A."/>
            <person name="Voget S."/>
            <person name="Daniel R."/>
            <person name="Markert S."/>
            <person name="Gros O."/>
            <person name="Schweder T."/>
        </authorList>
    </citation>
    <scope>NUCLEOTIDE SEQUENCE [LARGE SCALE GENOMIC DNA]</scope>
    <source>
        <strain evidence="1 2">COS</strain>
    </source>
</reference>
<gene>
    <name evidence="1" type="ORF">CODIS_39910</name>
</gene>
<protein>
    <submittedName>
        <fullName evidence="1">Uncharacterized protein</fullName>
    </submittedName>
</protein>
<sequence length="69" mass="8089">MIIYRNPSNAKIKELITLSSEGAARWIEEKETGDVFYWPSDIAYHKQIAEVLHIEEYEKGIAIEDRYES</sequence>
<dbReference type="EMBL" id="MARB01000035">
    <property type="protein sequence ID" value="ODJ85812.1"/>
    <property type="molecule type" value="Genomic_DNA"/>
</dbReference>
<keyword evidence="2" id="KW-1185">Reference proteome</keyword>
<comment type="caution">
    <text evidence="1">The sequence shown here is derived from an EMBL/GenBank/DDBJ whole genome shotgun (WGS) entry which is preliminary data.</text>
</comment>
<dbReference type="Proteomes" id="UP000094769">
    <property type="component" value="Unassembled WGS sequence"/>
</dbReference>
<dbReference type="RefSeq" id="WP_069128303.1">
    <property type="nucleotide sequence ID" value="NZ_MARB01000035.1"/>
</dbReference>
<dbReference type="AlphaFoldDB" id="A0A7Z1ADG6"/>
<evidence type="ECO:0000313" key="2">
    <source>
        <dbReference type="Proteomes" id="UP000094769"/>
    </source>
</evidence>
<proteinExistence type="predicted"/>
<dbReference type="OrthoDB" id="20875at2"/>
<organism evidence="1 2">
    <name type="scientific">Candidatus Thiodiazotropha endolucinida</name>
    <dbReference type="NCBI Taxonomy" id="1655433"/>
    <lineage>
        <taxon>Bacteria</taxon>
        <taxon>Pseudomonadati</taxon>
        <taxon>Pseudomonadota</taxon>
        <taxon>Gammaproteobacteria</taxon>
        <taxon>Chromatiales</taxon>
        <taxon>Sedimenticolaceae</taxon>
        <taxon>Candidatus Thiodiazotropha</taxon>
    </lineage>
</organism>
<accession>A0A7Z1ADG6</accession>
<name>A0A7Z1ADG6_9GAMM</name>
<evidence type="ECO:0000313" key="1">
    <source>
        <dbReference type="EMBL" id="ODJ85812.1"/>
    </source>
</evidence>